<proteinExistence type="inferred from homology"/>
<dbReference type="GO" id="GO:0003676">
    <property type="term" value="F:nucleic acid binding"/>
    <property type="evidence" value="ECO:0007669"/>
    <property type="project" value="InterPro"/>
</dbReference>
<comment type="caution">
    <text evidence="3">The sequence shown here is derived from an EMBL/GenBank/DDBJ whole genome shotgun (WGS) entry which is preliminary data.</text>
</comment>
<dbReference type="HAMAP" id="MF_00048">
    <property type="entry name" value="UPF0102"/>
    <property type="match status" value="1"/>
</dbReference>
<reference evidence="4" key="1">
    <citation type="submission" date="2017-09" db="EMBL/GenBank/DDBJ databases">
        <title>Depth-based differentiation of microbial function through sediment-hosted aquifers and enrichment of novel symbionts in the deep terrestrial subsurface.</title>
        <authorList>
            <person name="Probst A.J."/>
            <person name="Ladd B."/>
            <person name="Jarett J.K."/>
            <person name="Geller-Mcgrath D.E."/>
            <person name="Sieber C.M.K."/>
            <person name="Emerson J.B."/>
            <person name="Anantharaman K."/>
            <person name="Thomas B.C."/>
            <person name="Malmstrom R."/>
            <person name="Stieglmeier M."/>
            <person name="Klingl A."/>
            <person name="Woyke T."/>
            <person name="Ryan C.M."/>
            <person name="Banfield J.F."/>
        </authorList>
    </citation>
    <scope>NUCLEOTIDE SEQUENCE [LARGE SCALE GENOMIC DNA]</scope>
</reference>
<comment type="similarity">
    <text evidence="1 2">Belongs to the UPF0102 family.</text>
</comment>
<dbReference type="Proteomes" id="UP000230179">
    <property type="component" value="Unassembled WGS sequence"/>
</dbReference>
<sequence length="134" mass="15387">MDITSKSRKEIGALGEQIAAHYLERRGLRLRDRNYTRKTGELDLIVEGQEAGGTLHFVEVKTLVCDEFPAERGASDAYDPSLNLHEAKVRKVARTGEWYVLENGWEGEWQVDGCLVWLRRRDGMARVRYLPQIV</sequence>
<dbReference type="SUPFAM" id="SSF52980">
    <property type="entry name" value="Restriction endonuclease-like"/>
    <property type="match status" value="1"/>
</dbReference>
<dbReference type="PANTHER" id="PTHR34039:SF1">
    <property type="entry name" value="UPF0102 PROTEIN YRAN"/>
    <property type="match status" value="1"/>
</dbReference>
<evidence type="ECO:0000313" key="3">
    <source>
        <dbReference type="EMBL" id="PIR83003.1"/>
    </source>
</evidence>
<evidence type="ECO:0000313" key="4">
    <source>
        <dbReference type="Proteomes" id="UP000230179"/>
    </source>
</evidence>
<dbReference type="InterPro" id="IPR011335">
    <property type="entry name" value="Restrct_endonuc-II-like"/>
</dbReference>
<dbReference type="PANTHER" id="PTHR34039">
    <property type="entry name" value="UPF0102 PROTEIN YRAN"/>
    <property type="match status" value="1"/>
</dbReference>
<gene>
    <name evidence="3" type="ORF">COU19_02440</name>
</gene>
<evidence type="ECO:0000256" key="2">
    <source>
        <dbReference type="HAMAP-Rule" id="MF_00048"/>
    </source>
</evidence>
<dbReference type="InterPro" id="IPR011856">
    <property type="entry name" value="tRNA_endonuc-like_dom_sf"/>
</dbReference>
<dbReference type="Pfam" id="PF02021">
    <property type="entry name" value="UPF0102"/>
    <property type="match status" value="1"/>
</dbReference>
<name>A0A2H0U9A4_9BACT</name>
<dbReference type="InterPro" id="IPR003509">
    <property type="entry name" value="UPF0102_YraN-like"/>
</dbReference>
<evidence type="ECO:0000256" key="1">
    <source>
        <dbReference type="ARBA" id="ARBA00006738"/>
    </source>
</evidence>
<dbReference type="EMBL" id="PFBL01000021">
    <property type="protein sequence ID" value="PIR83003.1"/>
    <property type="molecule type" value="Genomic_DNA"/>
</dbReference>
<accession>A0A2H0U9A4</accession>
<dbReference type="AlphaFoldDB" id="A0A2H0U9A4"/>
<protein>
    <recommendedName>
        <fullName evidence="2">UPF0102 protein COU19_02440</fullName>
    </recommendedName>
</protein>
<organism evidence="3 4">
    <name type="scientific">Candidatus Kaiserbacteria bacterium CG10_big_fil_rev_8_21_14_0_10_56_12</name>
    <dbReference type="NCBI Taxonomy" id="1974611"/>
    <lineage>
        <taxon>Bacteria</taxon>
        <taxon>Candidatus Kaiseribacteriota</taxon>
    </lineage>
</organism>
<dbReference type="Gene3D" id="3.40.1350.10">
    <property type="match status" value="1"/>
</dbReference>